<dbReference type="InterPro" id="IPR015421">
    <property type="entry name" value="PyrdxlP-dep_Trfase_major"/>
</dbReference>
<evidence type="ECO:0000256" key="5">
    <source>
        <dbReference type="ARBA" id="ARBA00023163"/>
    </source>
</evidence>
<evidence type="ECO:0000256" key="4">
    <source>
        <dbReference type="ARBA" id="ARBA00023125"/>
    </source>
</evidence>
<protein>
    <submittedName>
        <fullName evidence="7">Transcriptional regulator, GntR family</fullName>
    </submittedName>
</protein>
<dbReference type="InterPro" id="IPR051446">
    <property type="entry name" value="HTH_trans_reg/aminotransferase"/>
</dbReference>
<dbReference type="SUPFAM" id="SSF53383">
    <property type="entry name" value="PLP-dependent transferases"/>
    <property type="match status" value="1"/>
</dbReference>
<dbReference type="InterPro" id="IPR036390">
    <property type="entry name" value="WH_DNA-bd_sf"/>
</dbReference>
<keyword evidence="4" id="KW-0238">DNA-binding</keyword>
<dbReference type="STRING" id="658167.SAMN04488135_103212"/>
<sequence length="512" mass="57038">MKPIALADWLQQWLNTGSGEPAYRQLYRLLRQAILDGRLPSGVRLPSSRELARDLSIARNTVIQVYEQLAIEGYVHAASGKGTFVEDTSQDTVDSASSAAWGDHAQATGESNRGLSMRGRRLMDRLGFSRRQYGAFMAGLPDVAEFPAKAWLRIQNKHWRSSPGRLLSYAAAGGYPPLRQAISAYLNSSRSVNSKAEQVVVTTGIHQALDVATRLLCEIGDTVWIEDPSYWGLRNLLISSGLNVEPIPVDGEGIRPSQRDLRRPPRLIVVTPSHQYPLGMVMSLARRRMLLDYARKHGCWIVEDDYDSDFRYESRPLPSLQGLDSAGQVLYVGSFSKTMYPGLRIGYMVVPERIAPAFASAVAELYREGQMMTQSVTAEFVREGYLSSHVRRVRNLYAQRRALLIDAIRSHYQDSLDIIGDEAGLHLVLALPDHVDDVEICRQAFDRGIMVRPLSDYYLIKPRMRRGLLLGYAQVQQEQIGPAFRILASVLDAHIAEGQHPAPGVSAPAGRT</sequence>
<dbReference type="Pfam" id="PF00392">
    <property type="entry name" value="GntR"/>
    <property type="match status" value="1"/>
</dbReference>
<keyword evidence="8" id="KW-1185">Reference proteome</keyword>
<dbReference type="CDD" id="cd00609">
    <property type="entry name" value="AAT_like"/>
    <property type="match status" value="1"/>
</dbReference>
<dbReference type="GO" id="GO:0030170">
    <property type="term" value="F:pyridoxal phosphate binding"/>
    <property type="evidence" value="ECO:0007669"/>
    <property type="project" value="InterPro"/>
</dbReference>
<dbReference type="Gene3D" id="3.40.640.10">
    <property type="entry name" value="Type I PLP-dependent aspartate aminotransferase-like (Major domain)"/>
    <property type="match status" value="1"/>
</dbReference>
<dbReference type="InterPro" id="IPR000524">
    <property type="entry name" value="Tscrpt_reg_HTH_GntR"/>
</dbReference>
<dbReference type="SUPFAM" id="SSF46785">
    <property type="entry name" value="Winged helix' DNA-binding domain"/>
    <property type="match status" value="1"/>
</dbReference>
<dbReference type="Proteomes" id="UP000184226">
    <property type="component" value="Unassembled WGS sequence"/>
</dbReference>
<keyword evidence="2" id="KW-0663">Pyridoxal phosphate</keyword>
<dbReference type="AlphaFoldDB" id="A0A1M5SX73"/>
<evidence type="ECO:0000259" key="6">
    <source>
        <dbReference type="PROSITE" id="PS50949"/>
    </source>
</evidence>
<comment type="similarity">
    <text evidence="1">In the C-terminal section; belongs to the class-I pyridoxal-phosphate-dependent aminotransferase family.</text>
</comment>
<dbReference type="InterPro" id="IPR004839">
    <property type="entry name" value="Aminotransferase_I/II_large"/>
</dbReference>
<dbReference type="RefSeq" id="WP_073102393.1">
    <property type="nucleotide sequence ID" value="NZ_FQXE01000003.1"/>
</dbReference>
<dbReference type="PRINTS" id="PR00035">
    <property type="entry name" value="HTHGNTR"/>
</dbReference>
<evidence type="ECO:0000256" key="3">
    <source>
        <dbReference type="ARBA" id="ARBA00023015"/>
    </source>
</evidence>
<dbReference type="InterPro" id="IPR036388">
    <property type="entry name" value="WH-like_DNA-bd_sf"/>
</dbReference>
<dbReference type="GO" id="GO:0003700">
    <property type="term" value="F:DNA-binding transcription factor activity"/>
    <property type="evidence" value="ECO:0007669"/>
    <property type="project" value="InterPro"/>
</dbReference>
<dbReference type="PANTHER" id="PTHR46577:SF1">
    <property type="entry name" value="HTH-TYPE TRANSCRIPTIONAL REGULATORY PROTEIN GABR"/>
    <property type="match status" value="1"/>
</dbReference>
<evidence type="ECO:0000256" key="2">
    <source>
        <dbReference type="ARBA" id="ARBA00022898"/>
    </source>
</evidence>
<dbReference type="OrthoDB" id="9804020at2"/>
<dbReference type="InterPro" id="IPR015424">
    <property type="entry name" value="PyrdxlP-dep_Trfase"/>
</dbReference>
<proteinExistence type="inferred from homology"/>
<dbReference type="GO" id="GO:0003677">
    <property type="term" value="F:DNA binding"/>
    <property type="evidence" value="ECO:0007669"/>
    <property type="project" value="UniProtKB-KW"/>
</dbReference>
<dbReference type="Gene3D" id="1.10.10.10">
    <property type="entry name" value="Winged helix-like DNA-binding domain superfamily/Winged helix DNA-binding domain"/>
    <property type="match status" value="1"/>
</dbReference>
<reference evidence="7 8" key="1">
    <citation type="submission" date="2016-11" db="EMBL/GenBank/DDBJ databases">
        <authorList>
            <person name="Jaros S."/>
            <person name="Januszkiewicz K."/>
            <person name="Wedrychowicz H."/>
        </authorList>
    </citation>
    <scope>NUCLEOTIDE SEQUENCE [LARGE SCALE GENOMIC DNA]</scope>
    <source>
        <strain evidence="7 8">CGMCC 1.10190</strain>
    </source>
</reference>
<evidence type="ECO:0000256" key="1">
    <source>
        <dbReference type="ARBA" id="ARBA00005384"/>
    </source>
</evidence>
<dbReference type="EMBL" id="FQXE01000003">
    <property type="protein sequence ID" value="SHH43127.1"/>
    <property type="molecule type" value="Genomic_DNA"/>
</dbReference>
<dbReference type="PANTHER" id="PTHR46577">
    <property type="entry name" value="HTH-TYPE TRANSCRIPTIONAL REGULATORY PROTEIN GABR"/>
    <property type="match status" value="1"/>
</dbReference>
<organism evidence="7 8">
    <name type="scientific">Pollutimonas bauzanensis</name>
    <dbReference type="NCBI Taxonomy" id="658167"/>
    <lineage>
        <taxon>Bacteria</taxon>
        <taxon>Pseudomonadati</taxon>
        <taxon>Pseudomonadota</taxon>
        <taxon>Betaproteobacteria</taxon>
        <taxon>Burkholderiales</taxon>
        <taxon>Alcaligenaceae</taxon>
        <taxon>Pollutimonas</taxon>
    </lineage>
</organism>
<feature type="domain" description="HTH gntR-type" evidence="6">
    <location>
        <begin position="20"/>
        <end position="88"/>
    </location>
</feature>
<name>A0A1M5SX73_9BURK</name>
<dbReference type="CDD" id="cd07377">
    <property type="entry name" value="WHTH_GntR"/>
    <property type="match status" value="1"/>
</dbReference>
<evidence type="ECO:0000313" key="7">
    <source>
        <dbReference type="EMBL" id="SHH43127.1"/>
    </source>
</evidence>
<dbReference type="SMART" id="SM00345">
    <property type="entry name" value="HTH_GNTR"/>
    <property type="match status" value="1"/>
</dbReference>
<keyword evidence="3" id="KW-0805">Transcription regulation</keyword>
<dbReference type="Pfam" id="PF00155">
    <property type="entry name" value="Aminotran_1_2"/>
    <property type="match status" value="1"/>
</dbReference>
<dbReference type="PROSITE" id="PS50949">
    <property type="entry name" value="HTH_GNTR"/>
    <property type="match status" value="1"/>
</dbReference>
<keyword evidence="5" id="KW-0804">Transcription</keyword>
<evidence type="ECO:0000313" key="8">
    <source>
        <dbReference type="Proteomes" id="UP000184226"/>
    </source>
</evidence>
<accession>A0A1M5SX73</accession>
<gene>
    <name evidence="7" type="ORF">SAMN04488135_103212</name>
</gene>